<evidence type="ECO:0000259" key="3">
    <source>
        <dbReference type="Pfam" id="PF00501"/>
    </source>
</evidence>
<evidence type="ECO:0000256" key="1">
    <source>
        <dbReference type="ARBA" id="ARBA00006432"/>
    </source>
</evidence>
<keyword evidence="2" id="KW-0436">Ligase</keyword>
<proteinExistence type="inferred from homology"/>
<evidence type="ECO:0000313" key="4">
    <source>
        <dbReference type="EMBL" id="KIJ36599.1"/>
    </source>
</evidence>
<evidence type="ECO:0000313" key="5">
    <source>
        <dbReference type="Proteomes" id="UP000054279"/>
    </source>
</evidence>
<dbReference type="Proteomes" id="UP000054279">
    <property type="component" value="Unassembled WGS sequence"/>
</dbReference>
<accession>A0A0C9UP80</accession>
<keyword evidence="5" id="KW-1185">Reference proteome</keyword>
<dbReference type="GO" id="GO:0031956">
    <property type="term" value="F:medium-chain fatty acid-CoA ligase activity"/>
    <property type="evidence" value="ECO:0007669"/>
    <property type="project" value="TreeGrafter"/>
</dbReference>
<dbReference type="PROSITE" id="PS00455">
    <property type="entry name" value="AMP_BINDING"/>
    <property type="match status" value="1"/>
</dbReference>
<dbReference type="HOGENOM" id="CLU_002220_3_0_1"/>
<dbReference type="AlphaFoldDB" id="A0A0C9UP80"/>
<dbReference type="GO" id="GO:0006631">
    <property type="term" value="P:fatty acid metabolic process"/>
    <property type="evidence" value="ECO:0007669"/>
    <property type="project" value="TreeGrafter"/>
</dbReference>
<dbReference type="Gene3D" id="3.40.50.12780">
    <property type="entry name" value="N-terminal domain of ligase-like"/>
    <property type="match status" value="1"/>
</dbReference>
<dbReference type="InterPro" id="IPR020845">
    <property type="entry name" value="AMP-binding_CS"/>
</dbReference>
<dbReference type="OrthoDB" id="429813at2759"/>
<organism evidence="4 5">
    <name type="scientific">Sphaerobolus stellatus (strain SS14)</name>
    <dbReference type="NCBI Taxonomy" id="990650"/>
    <lineage>
        <taxon>Eukaryota</taxon>
        <taxon>Fungi</taxon>
        <taxon>Dikarya</taxon>
        <taxon>Basidiomycota</taxon>
        <taxon>Agaricomycotina</taxon>
        <taxon>Agaricomycetes</taxon>
        <taxon>Phallomycetidae</taxon>
        <taxon>Geastrales</taxon>
        <taxon>Sphaerobolaceae</taxon>
        <taxon>Sphaerobolus</taxon>
    </lineage>
</organism>
<comment type="similarity">
    <text evidence="1">Belongs to the ATP-dependent AMP-binding enzyme family.</text>
</comment>
<evidence type="ECO:0000256" key="2">
    <source>
        <dbReference type="ARBA" id="ARBA00022598"/>
    </source>
</evidence>
<dbReference type="Pfam" id="PF00501">
    <property type="entry name" value="AMP-binding"/>
    <property type="match status" value="1"/>
</dbReference>
<dbReference type="PANTHER" id="PTHR43201">
    <property type="entry name" value="ACYL-COA SYNTHETASE"/>
    <property type="match status" value="1"/>
</dbReference>
<reference evidence="4 5" key="1">
    <citation type="submission" date="2014-06" db="EMBL/GenBank/DDBJ databases">
        <title>Evolutionary Origins and Diversification of the Mycorrhizal Mutualists.</title>
        <authorList>
            <consortium name="DOE Joint Genome Institute"/>
            <consortium name="Mycorrhizal Genomics Consortium"/>
            <person name="Kohler A."/>
            <person name="Kuo A."/>
            <person name="Nagy L.G."/>
            <person name="Floudas D."/>
            <person name="Copeland A."/>
            <person name="Barry K.W."/>
            <person name="Cichocki N."/>
            <person name="Veneault-Fourrey C."/>
            <person name="LaButti K."/>
            <person name="Lindquist E.A."/>
            <person name="Lipzen A."/>
            <person name="Lundell T."/>
            <person name="Morin E."/>
            <person name="Murat C."/>
            <person name="Riley R."/>
            <person name="Ohm R."/>
            <person name="Sun H."/>
            <person name="Tunlid A."/>
            <person name="Henrissat B."/>
            <person name="Grigoriev I.V."/>
            <person name="Hibbett D.S."/>
            <person name="Martin F."/>
        </authorList>
    </citation>
    <scope>NUCLEOTIDE SEQUENCE [LARGE SCALE GENOMIC DNA]</scope>
    <source>
        <strain evidence="4 5">SS14</strain>
    </source>
</reference>
<feature type="non-terminal residue" evidence="4">
    <location>
        <position position="1"/>
    </location>
</feature>
<dbReference type="SUPFAM" id="SSF56801">
    <property type="entry name" value="Acetyl-CoA synthetase-like"/>
    <property type="match status" value="1"/>
</dbReference>
<name>A0A0C9UP80_SPHS4</name>
<protein>
    <recommendedName>
        <fullName evidence="3">AMP-dependent synthetase/ligase domain-containing protein</fullName>
    </recommendedName>
</protein>
<feature type="domain" description="AMP-dependent synthetase/ligase" evidence="3">
    <location>
        <begin position="11"/>
        <end position="285"/>
    </location>
</feature>
<dbReference type="PANTHER" id="PTHR43201:SF5">
    <property type="entry name" value="MEDIUM-CHAIN ACYL-COA LIGASE ACSF2, MITOCHONDRIAL"/>
    <property type="match status" value="1"/>
</dbReference>
<dbReference type="InterPro" id="IPR000873">
    <property type="entry name" value="AMP-dep_synth/lig_dom"/>
</dbReference>
<sequence>MTVPEMYDWHFSNNRDHPVFVYSTETDTVTLSYSTVVPAIHEAGKLAESLLGADMPKVPLQCSPIAIISSADTITFFCTILGILRCGIPVFPISPRNTSGAIAHLLRSTGVKHILAGQEAVLNTLLQEVIQKLHLDTPDYPLPSISAMPVFEDLFNDSTSPNSVNRIYGSSYDPQSTFLHLPAIFVHSSGSTSHPKPIPWSHASILQVAMSPQYSAYDLRGEIFGAHQLAMAHPSGLNYLAWVAGIGMIMAVFPPRSPATIPTPANVIDGLKSCKATFIICVPSFPEV</sequence>
<dbReference type="EMBL" id="KN837176">
    <property type="protein sequence ID" value="KIJ36599.1"/>
    <property type="molecule type" value="Genomic_DNA"/>
</dbReference>
<dbReference type="InterPro" id="IPR042099">
    <property type="entry name" value="ANL_N_sf"/>
</dbReference>
<gene>
    <name evidence="4" type="ORF">M422DRAFT_260947</name>
</gene>